<keyword evidence="5" id="KW-1185">Reference proteome</keyword>
<keyword evidence="2" id="KW-1133">Transmembrane helix</keyword>
<accession>A0A8J6I209</accession>
<feature type="compositionally biased region" description="Basic and acidic residues" evidence="1">
    <location>
        <begin position="95"/>
        <end position="121"/>
    </location>
</feature>
<organism evidence="4 5">
    <name type="scientific">Capillibacterium thermochitinicola</name>
    <dbReference type="NCBI Taxonomy" id="2699427"/>
    <lineage>
        <taxon>Bacteria</taxon>
        <taxon>Bacillati</taxon>
        <taxon>Bacillota</taxon>
        <taxon>Capillibacterium</taxon>
    </lineage>
</organism>
<evidence type="ECO:0000256" key="1">
    <source>
        <dbReference type="SAM" id="MobiDB-lite"/>
    </source>
</evidence>
<feature type="region of interest" description="Disordered" evidence="1">
    <location>
        <begin position="59"/>
        <end position="163"/>
    </location>
</feature>
<dbReference type="Proteomes" id="UP000657177">
    <property type="component" value="Unassembled WGS sequence"/>
</dbReference>
<dbReference type="InterPro" id="IPR037682">
    <property type="entry name" value="TonB_C"/>
</dbReference>
<dbReference type="SUPFAM" id="SSF74653">
    <property type="entry name" value="TolA/TonB C-terminal domain"/>
    <property type="match status" value="1"/>
</dbReference>
<sequence length="277" mass="29781">MDKLRSGELTRKAASFFLAVGLHALLFAIQIGGYWRAGGDEFGYTLIQTRLVEIEPVRREGRAEQARPQPTPKPPAPPVEKPPAAEKPASAAEKPATKIEEVHQEKPAPRETKPEPGEIAKETPPTVDDPGEGKEQPVDGTTAREGEAAAGGETPSVPVLPPLGRASGMVGPIPGFTFPKNAEHLGIEGTVVMEIYLTPEGVFLKEPLMLASSGHGVLDEHARRLLASGQLRFKTAPEPYKLQMEIRYFYNKGNGKYEVEVVAVGEAAYLSTEEGGS</sequence>
<keyword evidence="2" id="KW-0812">Transmembrane</keyword>
<feature type="transmembrane region" description="Helical" evidence="2">
    <location>
        <begin position="12"/>
        <end position="35"/>
    </location>
</feature>
<feature type="compositionally biased region" description="Basic and acidic residues" evidence="1">
    <location>
        <begin position="131"/>
        <end position="147"/>
    </location>
</feature>
<name>A0A8J6I209_9FIRM</name>
<dbReference type="AlphaFoldDB" id="A0A8J6I209"/>
<feature type="domain" description="TonB C-terminal" evidence="3">
    <location>
        <begin position="176"/>
        <end position="248"/>
    </location>
</feature>
<dbReference type="GO" id="GO:0055085">
    <property type="term" value="P:transmembrane transport"/>
    <property type="evidence" value="ECO:0007669"/>
    <property type="project" value="InterPro"/>
</dbReference>
<feature type="compositionally biased region" description="Pro residues" evidence="1">
    <location>
        <begin position="69"/>
        <end position="81"/>
    </location>
</feature>
<comment type="caution">
    <text evidence="4">The sequence shown here is derived from an EMBL/GenBank/DDBJ whole genome shotgun (WGS) entry which is preliminary data.</text>
</comment>
<evidence type="ECO:0000313" key="4">
    <source>
        <dbReference type="EMBL" id="MBA2132817.1"/>
    </source>
</evidence>
<dbReference type="RefSeq" id="WP_181339268.1">
    <property type="nucleotide sequence ID" value="NZ_JAAKDE010000008.1"/>
</dbReference>
<evidence type="ECO:0000259" key="3">
    <source>
        <dbReference type="Pfam" id="PF03544"/>
    </source>
</evidence>
<reference evidence="4" key="1">
    <citation type="submission" date="2020-06" db="EMBL/GenBank/DDBJ databases">
        <title>Novel chitinolytic bacterium.</title>
        <authorList>
            <person name="Ungkulpasvich U."/>
            <person name="Kosugi A."/>
            <person name="Uke A."/>
        </authorList>
    </citation>
    <scope>NUCLEOTIDE SEQUENCE</scope>
    <source>
        <strain evidence="4">UUS1-1</strain>
    </source>
</reference>
<proteinExistence type="predicted"/>
<evidence type="ECO:0000256" key="2">
    <source>
        <dbReference type="SAM" id="Phobius"/>
    </source>
</evidence>
<gene>
    <name evidence="4" type="ORF">G5B42_04565</name>
</gene>
<evidence type="ECO:0000313" key="5">
    <source>
        <dbReference type="Proteomes" id="UP000657177"/>
    </source>
</evidence>
<keyword evidence="2" id="KW-0472">Membrane</keyword>
<dbReference type="EMBL" id="JAAKDE010000008">
    <property type="protein sequence ID" value="MBA2132817.1"/>
    <property type="molecule type" value="Genomic_DNA"/>
</dbReference>
<protein>
    <submittedName>
        <fullName evidence="4">Energy transducer TonB</fullName>
    </submittedName>
</protein>
<dbReference type="Pfam" id="PF03544">
    <property type="entry name" value="TonB_C"/>
    <property type="match status" value="1"/>
</dbReference>